<proteinExistence type="inferred from homology"/>
<gene>
    <name evidence="6" type="ORF">ACFOW7_02140</name>
</gene>
<dbReference type="InterPro" id="IPR044203">
    <property type="entry name" value="GlbO/GLB3-like"/>
</dbReference>
<dbReference type="PANTHER" id="PTHR47366">
    <property type="entry name" value="TWO-ON-TWO HEMOGLOBIN-3"/>
    <property type="match status" value="1"/>
</dbReference>
<keyword evidence="1" id="KW-0813">Transport</keyword>
<protein>
    <submittedName>
        <fullName evidence="6">Group II truncated hemoglobin</fullName>
    </submittedName>
</protein>
<dbReference type="Gene3D" id="1.10.490.10">
    <property type="entry name" value="Globins"/>
    <property type="match status" value="1"/>
</dbReference>
<comment type="similarity">
    <text evidence="5">Belongs to the truncated hemoglobin family. Group II subfamily.</text>
</comment>
<keyword evidence="4" id="KW-0408">Iron</keyword>
<dbReference type="CDD" id="cd14773">
    <property type="entry name" value="TrHb2_PhHbO-like_O"/>
    <property type="match status" value="1"/>
</dbReference>
<dbReference type="Proteomes" id="UP001595791">
    <property type="component" value="Unassembled WGS sequence"/>
</dbReference>
<comment type="caution">
    <text evidence="6">The sequence shown here is derived from an EMBL/GenBank/DDBJ whole genome shotgun (WGS) entry which is preliminary data.</text>
</comment>
<dbReference type="EMBL" id="JBHSBU010000001">
    <property type="protein sequence ID" value="MFC4158150.1"/>
    <property type="molecule type" value="Genomic_DNA"/>
</dbReference>
<keyword evidence="7" id="KW-1185">Reference proteome</keyword>
<evidence type="ECO:0000256" key="1">
    <source>
        <dbReference type="ARBA" id="ARBA00022448"/>
    </source>
</evidence>
<evidence type="ECO:0000313" key="6">
    <source>
        <dbReference type="EMBL" id="MFC4158150.1"/>
    </source>
</evidence>
<dbReference type="Pfam" id="PF01152">
    <property type="entry name" value="Bac_globin"/>
    <property type="match status" value="1"/>
</dbReference>
<dbReference type="InterPro" id="IPR009050">
    <property type="entry name" value="Globin-like_sf"/>
</dbReference>
<evidence type="ECO:0000256" key="4">
    <source>
        <dbReference type="ARBA" id="ARBA00023004"/>
    </source>
</evidence>
<organism evidence="6 7">
    <name type="scientific">Chitinimonas lacunae</name>
    <dbReference type="NCBI Taxonomy" id="1963018"/>
    <lineage>
        <taxon>Bacteria</taxon>
        <taxon>Pseudomonadati</taxon>
        <taxon>Pseudomonadota</taxon>
        <taxon>Betaproteobacteria</taxon>
        <taxon>Neisseriales</taxon>
        <taxon>Chitinibacteraceae</taxon>
        <taxon>Chitinimonas</taxon>
    </lineage>
</organism>
<keyword evidence="3" id="KW-0479">Metal-binding</keyword>
<dbReference type="SUPFAM" id="SSF46458">
    <property type="entry name" value="Globin-like"/>
    <property type="match status" value="1"/>
</dbReference>
<evidence type="ECO:0000256" key="5">
    <source>
        <dbReference type="ARBA" id="ARBA00034496"/>
    </source>
</evidence>
<accession>A0ABV8MLJ1</accession>
<dbReference type="InterPro" id="IPR012292">
    <property type="entry name" value="Globin/Proto"/>
</dbReference>
<name>A0ABV8MLJ1_9NEIS</name>
<dbReference type="PANTHER" id="PTHR47366:SF1">
    <property type="entry name" value="TWO-ON-TWO HEMOGLOBIN-3"/>
    <property type="match status" value="1"/>
</dbReference>
<evidence type="ECO:0000256" key="2">
    <source>
        <dbReference type="ARBA" id="ARBA00022617"/>
    </source>
</evidence>
<evidence type="ECO:0000313" key="7">
    <source>
        <dbReference type="Proteomes" id="UP001595791"/>
    </source>
</evidence>
<dbReference type="RefSeq" id="WP_378160521.1">
    <property type="nucleotide sequence ID" value="NZ_JBHSBU010000001.1"/>
</dbReference>
<sequence>MNDFVQTTTPYQLLGGETAVRRLVECFYQIMDSDPVAAGVRALHREDLSEPRERLFMFLSGWLGGPQLFVERFGHPKLRARHLPFAIDERARDEWLYCMYKAMDELEVSGEIQLNQDMRDHLEQAFWRTADFMRNREG</sequence>
<evidence type="ECO:0000256" key="3">
    <source>
        <dbReference type="ARBA" id="ARBA00022723"/>
    </source>
</evidence>
<reference evidence="7" key="1">
    <citation type="journal article" date="2019" name="Int. J. Syst. Evol. Microbiol.">
        <title>The Global Catalogue of Microorganisms (GCM) 10K type strain sequencing project: providing services to taxonomists for standard genome sequencing and annotation.</title>
        <authorList>
            <consortium name="The Broad Institute Genomics Platform"/>
            <consortium name="The Broad Institute Genome Sequencing Center for Infectious Disease"/>
            <person name="Wu L."/>
            <person name="Ma J."/>
        </authorList>
    </citation>
    <scope>NUCLEOTIDE SEQUENCE [LARGE SCALE GENOMIC DNA]</scope>
    <source>
        <strain evidence="7">LMG 29894</strain>
    </source>
</reference>
<dbReference type="InterPro" id="IPR001486">
    <property type="entry name" value="Hemoglobin_trunc"/>
</dbReference>
<keyword evidence="2" id="KW-0349">Heme</keyword>